<evidence type="ECO:0000256" key="3">
    <source>
        <dbReference type="ARBA" id="ARBA00011489"/>
    </source>
</evidence>
<evidence type="ECO:0000313" key="12">
    <source>
        <dbReference type="RefSeq" id="XP_021853670.2"/>
    </source>
</evidence>
<dbReference type="KEGG" id="soe:110793138"/>
<accession>A0A9R0ISD8</accession>
<protein>
    <recommendedName>
        <fullName evidence="8">CASP-like protein</fullName>
    </recommendedName>
</protein>
<evidence type="ECO:0000259" key="10">
    <source>
        <dbReference type="Pfam" id="PF04535"/>
    </source>
</evidence>
<evidence type="ECO:0000256" key="5">
    <source>
        <dbReference type="ARBA" id="ARBA00022692"/>
    </source>
</evidence>
<dbReference type="GO" id="GO:0005886">
    <property type="term" value="C:plasma membrane"/>
    <property type="evidence" value="ECO:0007669"/>
    <property type="project" value="UniProtKB-SubCell"/>
</dbReference>
<feature type="transmembrane region" description="Helical" evidence="8">
    <location>
        <begin position="55"/>
        <end position="81"/>
    </location>
</feature>
<keyword evidence="5 8" id="KW-0812">Transmembrane</keyword>
<evidence type="ECO:0000313" key="11">
    <source>
        <dbReference type="Proteomes" id="UP000813463"/>
    </source>
</evidence>
<evidence type="ECO:0000256" key="1">
    <source>
        <dbReference type="ARBA" id="ARBA00004651"/>
    </source>
</evidence>
<dbReference type="Pfam" id="PF04535">
    <property type="entry name" value="CASP_dom"/>
    <property type="match status" value="1"/>
</dbReference>
<dbReference type="PANTHER" id="PTHR33573">
    <property type="entry name" value="CASP-LIKE PROTEIN 4A4"/>
    <property type="match status" value="1"/>
</dbReference>
<reference evidence="12" key="2">
    <citation type="submission" date="2025-08" db="UniProtKB">
        <authorList>
            <consortium name="RefSeq"/>
        </authorList>
    </citation>
    <scope>IDENTIFICATION</scope>
    <source>
        <tissue evidence="12">Leaf</tissue>
    </source>
</reference>
<feature type="transmembrane region" description="Helical" evidence="8">
    <location>
        <begin position="168"/>
        <end position="192"/>
    </location>
</feature>
<keyword evidence="6 8" id="KW-1133">Transmembrane helix</keyword>
<dbReference type="PANTHER" id="PTHR33573:SF57">
    <property type="entry name" value="CASP-LIKE PROTEIN 4B1"/>
    <property type="match status" value="1"/>
</dbReference>
<feature type="transmembrane region" description="Helical" evidence="8">
    <location>
        <begin position="87"/>
        <end position="103"/>
    </location>
</feature>
<organism evidence="11 12">
    <name type="scientific">Spinacia oleracea</name>
    <name type="common">Spinach</name>
    <dbReference type="NCBI Taxonomy" id="3562"/>
    <lineage>
        <taxon>Eukaryota</taxon>
        <taxon>Viridiplantae</taxon>
        <taxon>Streptophyta</taxon>
        <taxon>Embryophyta</taxon>
        <taxon>Tracheophyta</taxon>
        <taxon>Spermatophyta</taxon>
        <taxon>Magnoliopsida</taxon>
        <taxon>eudicotyledons</taxon>
        <taxon>Gunneridae</taxon>
        <taxon>Pentapetalae</taxon>
        <taxon>Caryophyllales</taxon>
        <taxon>Chenopodiaceae</taxon>
        <taxon>Chenopodioideae</taxon>
        <taxon>Anserineae</taxon>
        <taxon>Spinacia</taxon>
    </lineage>
</organism>
<dbReference type="RefSeq" id="XP_021853670.2">
    <property type="nucleotide sequence ID" value="XM_021997978.2"/>
</dbReference>
<comment type="subunit">
    <text evidence="3 8">Homodimer and heterodimers.</text>
</comment>
<sequence>MNKIMQQPEKQTEIPRPPGSDDLEDGAKEVRPESHFRGLSDVQQWRKEDWMKKGVLVLVLRACALLFSFLAFIIVAVVPGFHLVESTSYLFAIALITMVYTASQVGIKGHELRTGKDVISSDIVVWIDFIGDQVMAYMLISAASTGGMSTSAMRNMGYINPIVEKESAAVAMCFLAFFSVASASLISGYHLFTELSRS</sequence>
<evidence type="ECO:0000256" key="9">
    <source>
        <dbReference type="SAM" id="MobiDB-lite"/>
    </source>
</evidence>
<comment type="similarity">
    <text evidence="2 8">Belongs to the Casparian strip membrane proteins (CASP) family.</text>
</comment>
<comment type="subcellular location">
    <subcellularLocation>
        <location evidence="1 8">Cell membrane</location>
        <topology evidence="1 8">Multi-pass membrane protein</topology>
    </subcellularLocation>
</comment>
<keyword evidence="4 8" id="KW-1003">Cell membrane</keyword>
<feature type="domain" description="Casparian strip membrane protein" evidence="10">
    <location>
        <begin position="54"/>
        <end position="178"/>
    </location>
</feature>
<evidence type="ECO:0000256" key="7">
    <source>
        <dbReference type="ARBA" id="ARBA00023136"/>
    </source>
</evidence>
<evidence type="ECO:0000256" key="2">
    <source>
        <dbReference type="ARBA" id="ARBA00007651"/>
    </source>
</evidence>
<keyword evidence="11" id="KW-1185">Reference proteome</keyword>
<dbReference type="AlphaFoldDB" id="A0A9R0ISD8"/>
<evidence type="ECO:0000256" key="8">
    <source>
        <dbReference type="RuleBase" id="RU361233"/>
    </source>
</evidence>
<gene>
    <name evidence="12" type="primary">LOC110793138</name>
</gene>
<evidence type="ECO:0000256" key="4">
    <source>
        <dbReference type="ARBA" id="ARBA00022475"/>
    </source>
</evidence>
<proteinExistence type="inferred from homology"/>
<dbReference type="GeneID" id="110793138"/>
<dbReference type="InterPro" id="IPR006702">
    <property type="entry name" value="CASP_dom"/>
</dbReference>
<feature type="region of interest" description="Disordered" evidence="9">
    <location>
        <begin position="1"/>
        <end position="32"/>
    </location>
</feature>
<comment type="caution">
    <text evidence="8">Lacks conserved residue(s) required for the propagation of feature annotation.</text>
</comment>
<dbReference type="Proteomes" id="UP000813463">
    <property type="component" value="Chromosome 5"/>
</dbReference>
<keyword evidence="7 8" id="KW-0472">Membrane</keyword>
<evidence type="ECO:0000256" key="6">
    <source>
        <dbReference type="ARBA" id="ARBA00022989"/>
    </source>
</evidence>
<name>A0A9R0ISD8_SPIOL</name>
<reference evidence="11" key="1">
    <citation type="journal article" date="2021" name="Nat. Commun.">
        <title>Genomic analyses provide insights into spinach domestication and the genetic basis of agronomic traits.</title>
        <authorList>
            <person name="Cai X."/>
            <person name="Sun X."/>
            <person name="Xu C."/>
            <person name="Sun H."/>
            <person name="Wang X."/>
            <person name="Ge C."/>
            <person name="Zhang Z."/>
            <person name="Wang Q."/>
            <person name="Fei Z."/>
            <person name="Jiao C."/>
            <person name="Wang Q."/>
        </authorList>
    </citation>
    <scope>NUCLEOTIDE SEQUENCE [LARGE SCALE GENOMIC DNA]</scope>
    <source>
        <strain evidence="11">cv. Varoflay</strain>
    </source>
</reference>